<evidence type="ECO:0000259" key="9">
    <source>
        <dbReference type="Pfam" id="PF22646"/>
    </source>
</evidence>
<gene>
    <name evidence="10" type="ORF">K7X08_006707</name>
</gene>
<feature type="transmembrane region" description="Helical" evidence="8">
    <location>
        <begin position="152"/>
        <end position="172"/>
    </location>
</feature>
<dbReference type="InterPro" id="IPR020966">
    <property type="entry name" value="ALMT"/>
</dbReference>
<dbReference type="GO" id="GO:0015743">
    <property type="term" value="P:malate transport"/>
    <property type="evidence" value="ECO:0007669"/>
    <property type="project" value="InterPro"/>
</dbReference>
<dbReference type="OrthoDB" id="340346at2759"/>
<dbReference type="Pfam" id="PF02985">
    <property type="entry name" value="HEAT"/>
    <property type="match status" value="2"/>
</dbReference>
<proteinExistence type="inferred from homology"/>
<dbReference type="InterPro" id="IPR011989">
    <property type="entry name" value="ARM-like"/>
</dbReference>
<dbReference type="PANTHER" id="PTHR10648:SF36">
    <property type="entry name" value="SERINE_THREONINE-PROTEIN PHOSPHATASE 2A 65 KDA REGULATORY SUBUNIT A BETA ISOFORM-RELATED"/>
    <property type="match status" value="1"/>
</dbReference>
<dbReference type="GO" id="GO:0016020">
    <property type="term" value="C:membrane"/>
    <property type="evidence" value="ECO:0007669"/>
    <property type="project" value="UniProtKB-SubCell"/>
</dbReference>
<keyword evidence="3" id="KW-0677">Repeat</keyword>
<evidence type="ECO:0000256" key="8">
    <source>
        <dbReference type="SAM" id="Phobius"/>
    </source>
</evidence>
<feature type="repeat" description="HEAT" evidence="7">
    <location>
        <begin position="872"/>
        <end position="910"/>
    </location>
</feature>
<evidence type="ECO:0000256" key="4">
    <source>
        <dbReference type="ARBA" id="ARBA00022989"/>
    </source>
</evidence>
<keyword evidence="2 8" id="KW-0812">Transmembrane</keyword>
<dbReference type="InterPro" id="IPR021133">
    <property type="entry name" value="HEAT_type_2"/>
</dbReference>
<comment type="similarity">
    <text evidence="6">Belongs to the phosphatase 2A regulatory subunit A family.</text>
</comment>
<dbReference type="GO" id="GO:0000159">
    <property type="term" value="C:protein phosphatase type 2A complex"/>
    <property type="evidence" value="ECO:0007669"/>
    <property type="project" value="UniProtKB-ARBA"/>
</dbReference>
<evidence type="ECO:0000256" key="5">
    <source>
        <dbReference type="ARBA" id="ARBA00023136"/>
    </source>
</evidence>
<dbReference type="GO" id="GO:0005829">
    <property type="term" value="C:cytosol"/>
    <property type="evidence" value="ECO:0007669"/>
    <property type="project" value="TreeGrafter"/>
</dbReference>
<dbReference type="PANTHER" id="PTHR10648">
    <property type="entry name" value="SERINE/THREONINE-PROTEIN PHOSPHATASE PP2A 65 KDA REGULATORY SUBUNIT"/>
    <property type="match status" value="1"/>
</dbReference>
<dbReference type="FunFam" id="1.25.10.10:FF:000062">
    <property type="entry name" value="Serine/threonine-protein phosphatase 2A regulatory subunit A alpha isoform"/>
    <property type="match status" value="1"/>
</dbReference>
<evidence type="ECO:0000313" key="10">
    <source>
        <dbReference type="EMBL" id="KAJ8570130.1"/>
    </source>
</evidence>
<feature type="transmembrane region" description="Helical" evidence="8">
    <location>
        <begin position="209"/>
        <end position="231"/>
    </location>
</feature>
<feature type="repeat" description="HEAT" evidence="7">
    <location>
        <begin position="638"/>
        <end position="676"/>
    </location>
</feature>
<dbReference type="Pfam" id="PF11744">
    <property type="entry name" value="ALMT"/>
    <property type="match status" value="1"/>
</dbReference>
<dbReference type="GO" id="GO:0019888">
    <property type="term" value="F:protein phosphatase regulator activity"/>
    <property type="evidence" value="ECO:0007669"/>
    <property type="project" value="TreeGrafter"/>
</dbReference>
<dbReference type="InterPro" id="IPR000357">
    <property type="entry name" value="HEAT"/>
</dbReference>
<comment type="subcellular location">
    <subcellularLocation>
        <location evidence="1">Membrane</location>
        <topology evidence="1">Multi-pass membrane protein</topology>
    </subcellularLocation>
</comment>
<organism evidence="10 11">
    <name type="scientific">Anisodus acutangulus</name>
    <dbReference type="NCBI Taxonomy" id="402998"/>
    <lineage>
        <taxon>Eukaryota</taxon>
        <taxon>Viridiplantae</taxon>
        <taxon>Streptophyta</taxon>
        <taxon>Embryophyta</taxon>
        <taxon>Tracheophyta</taxon>
        <taxon>Spermatophyta</taxon>
        <taxon>Magnoliopsida</taxon>
        <taxon>eudicotyledons</taxon>
        <taxon>Gunneridae</taxon>
        <taxon>Pentapetalae</taxon>
        <taxon>asterids</taxon>
        <taxon>lamiids</taxon>
        <taxon>Solanales</taxon>
        <taxon>Solanaceae</taxon>
        <taxon>Solanoideae</taxon>
        <taxon>Hyoscyameae</taxon>
        <taxon>Anisodus</taxon>
    </lineage>
</organism>
<keyword evidence="11" id="KW-1185">Reference proteome</keyword>
<dbReference type="InterPro" id="IPR051023">
    <property type="entry name" value="PP2A_Regulatory_Subunit_A"/>
</dbReference>
<name>A0A9Q1MWH7_9SOLA</name>
<feature type="repeat" description="HEAT" evidence="7">
    <location>
        <begin position="989"/>
        <end position="1027"/>
    </location>
</feature>
<sequence length="1061" mass="118897">MLPTKNFFKKASPDHHIQEKLLPHDDDEEIRNGCSCMCFTQLHDGFTSFFNNIQDFAKKAIEMGKNDPRKIIFSVKMGFALSFVSLLIFWKKPTDIAQFAIWAILTVLVMFEFTIGATFIKGFNRGLGTFCAGMLALIFAQLALWAGEREKVVIVVSIFIVAFFGSYLKLYPTMAPYEYGYRVFILTYCILIVAGNRTREYNVAIFTRLALIAVGAGICLLINISICPIWAGEDLHRLVVKNFMDLATSLEGCINGYVSIVECDEATNDSEYNGYKFVIESTSREQTLLGFAIWEPPHGRYKMHKNLWRDIVNLSSGLRHCAFMVMALHGCIQSEIQAPLEKRKVFRNELKKVGANAAKVLRELGTKLEKMEMLNGHENILKEVHETAQHLQKKIDHKSYLLINSKNWEIGKPNINVEDSSSENGSENLPLSSRSLSETSIDIRSLHANWIQYAKDSSNQMVTNSILFKKQNQWPSRLSLVDGEIADTVEMETYLSASALSLATFASLLIEFVARLQNVVDYFEELSQKAKFKEPANGGNISTALTESREDGNGVEHAHVLLPPLETLCTVEETCVRDKAVESLCRIGSQMRESDLVDWFVPLVKRLAAGEWFTARISACGLFDISYSSAPEMLKAELRSIYSQLCQDGMPMVRRSAATNLGKFAATVESAYLKSDIMSIFDDLTQDDQDSVRLLAVEGCAALGKLLEPQDCVAHILPVIVNFSQDKSWRVRYMVANQLYELCEVVGPEPTRTDLVPAYVRLLRDNEAEVRIAAAGKVTKFCRILSPELAIQHILPCVKELSSDSSQHVRSALASVIMGMAPVLGKDATIEHLLPIFLSLLKDEFPDVRLNIISKLDQVNQVVGIDLLSQSLLPAIVELAEDRHWRVRLAIIEYIPLLASQLGIGFFDDKLGALCMQWLQDKVYSIRDAAANNLKRLAEEFGPEWAMQHIIPQVLDMTTSPHYLYRMTILRAISLLATVMGSEITCSKLLPVVITATKDRVPNIKFNVAKVLQSLIPIVDQSAVEKTIHPSLVELAEDPDVDVRFYANQALQSIDNVMMSV</sequence>
<comment type="caution">
    <text evidence="10">The sequence shown here is derived from an EMBL/GenBank/DDBJ whole genome shotgun (WGS) entry which is preliminary data.</text>
</comment>
<dbReference type="GO" id="GO:0005634">
    <property type="term" value="C:nucleus"/>
    <property type="evidence" value="ECO:0007669"/>
    <property type="project" value="TreeGrafter"/>
</dbReference>
<dbReference type="Pfam" id="PF22646">
    <property type="entry name" value="PPP2R1A-like_HEAT"/>
    <property type="match status" value="1"/>
</dbReference>
<feature type="repeat" description="HEAT" evidence="7">
    <location>
        <begin position="755"/>
        <end position="793"/>
    </location>
</feature>
<feature type="repeat" description="HEAT" evidence="7">
    <location>
        <begin position="794"/>
        <end position="832"/>
    </location>
</feature>
<evidence type="ECO:0000256" key="1">
    <source>
        <dbReference type="ARBA" id="ARBA00004141"/>
    </source>
</evidence>
<dbReference type="AlphaFoldDB" id="A0A9Q1MWH7"/>
<feature type="repeat" description="HEAT" evidence="7">
    <location>
        <begin position="911"/>
        <end position="949"/>
    </location>
</feature>
<evidence type="ECO:0000256" key="7">
    <source>
        <dbReference type="PROSITE-ProRule" id="PRU00103"/>
    </source>
</evidence>
<feature type="transmembrane region" description="Helical" evidence="8">
    <location>
        <begin position="71"/>
        <end position="90"/>
    </location>
</feature>
<feature type="transmembrane region" description="Helical" evidence="8">
    <location>
        <begin position="127"/>
        <end position="146"/>
    </location>
</feature>
<reference evidence="11" key="1">
    <citation type="journal article" date="2023" name="Proc. Natl. Acad. Sci. U.S.A.">
        <title>Genomic and structural basis for evolution of tropane alkaloid biosynthesis.</title>
        <authorList>
            <person name="Wanga Y.-J."/>
            <person name="Taina T."/>
            <person name="Yua J.-Y."/>
            <person name="Lia J."/>
            <person name="Xua B."/>
            <person name="Chenc J."/>
            <person name="D'Auriad J.C."/>
            <person name="Huanga J.-P."/>
            <person name="Huanga S.-X."/>
        </authorList>
    </citation>
    <scope>NUCLEOTIDE SEQUENCE [LARGE SCALE GENOMIC DNA]</scope>
    <source>
        <strain evidence="11">cv. KIB-2019</strain>
    </source>
</reference>
<dbReference type="PROSITE" id="PS50077">
    <property type="entry name" value="HEAT_REPEAT"/>
    <property type="match status" value="11"/>
</dbReference>
<accession>A0A9Q1MWH7</accession>
<evidence type="ECO:0000256" key="3">
    <source>
        <dbReference type="ARBA" id="ARBA00022737"/>
    </source>
</evidence>
<evidence type="ECO:0000313" key="11">
    <source>
        <dbReference type="Proteomes" id="UP001152561"/>
    </source>
</evidence>
<keyword evidence="4 8" id="KW-1133">Transmembrane helix</keyword>
<keyword evidence="5 8" id="KW-0472">Membrane</keyword>
<dbReference type="Proteomes" id="UP001152561">
    <property type="component" value="Unassembled WGS sequence"/>
</dbReference>
<feature type="transmembrane region" description="Helical" evidence="8">
    <location>
        <begin position="179"/>
        <end position="197"/>
    </location>
</feature>
<feature type="repeat" description="HEAT" evidence="7">
    <location>
        <begin position="677"/>
        <end position="715"/>
    </location>
</feature>
<dbReference type="Gene3D" id="1.25.10.10">
    <property type="entry name" value="Leucine-rich Repeat Variant"/>
    <property type="match status" value="1"/>
</dbReference>
<evidence type="ECO:0000256" key="2">
    <source>
        <dbReference type="ARBA" id="ARBA00022692"/>
    </source>
</evidence>
<feature type="transmembrane region" description="Helical" evidence="8">
    <location>
        <begin position="96"/>
        <end position="120"/>
    </location>
</feature>
<dbReference type="EMBL" id="JAJAGQ010000002">
    <property type="protein sequence ID" value="KAJ8570130.1"/>
    <property type="molecule type" value="Genomic_DNA"/>
</dbReference>
<dbReference type="InterPro" id="IPR016024">
    <property type="entry name" value="ARM-type_fold"/>
</dbReference>
<feature type="domain" description="Phosphatase PP2A regulatory subunit A/Splicing factor 3B subunit 1-like HEAT repeat" evidence="9">
    <location>
        <begin position="750"/>
        <end position="825"/>
    </location>
</feature>
<feature type="repeat" description="HEAT" evidence="7">
    <location>
        <begin position="1028"/>
        <end position="1061"/>
    </location>
</feature>
<evidence type="ECO:0000256" key="6">
    <source>
        <dbReference type="ARBA" id="ARBA00038332"/>
    </source>
</evidence>
<feature type="repeat" description="HEAT" evidence="7">
    <location>
        <begin position="833"/>
        <end position="871"/>
    </location>
</feature>
<feature type="repeat" description="HEAT" evidence="7">
    <location>
        <begin position="716"/>
        <end position="754"/>
    </location>
</feature>
<dbReference type="SUPFAM" id="SSF48371">
    <property type="entry name" value="ARM repeat"/>
    <property type="match status" value="1"/>
</dbReference>
<dbReference type="InterPro" id="IPR054573">
    <property type="entry name" value="PP2A/SF3B1-like_HEAT"/>
</dbReference>
<feature type="repeat" description="HEAT" evidence="7">
    <location>
        <begin position="950"/>
        <end position="988"/>
    </location>
</feature>
<protein>
    <recommendedName>
        <fullName evidence="9">Phosphatase PP2A regulatory subunit A/Splicing factor 3B subunit 1-like HEAT repeat domain-containing protein</fullName>
    </recommendedName>
</protein>